<evidence type="ECO:0000313" key="6">
    <source>
        <dbReference type="Proteomes" id="UP000290289"/>
    </source>
</evidence>
<name>A0A498IVX8_MALDO</name>
<protein>
    <recommendedName>
        <fullName evidence="7">ABC transporter domain-containing protein</fullName>
    </recommendedName>
</protein>
<reference evidence="5 6" key="1">
    <citation type="submission" date="2018-10" db="EMBL/GenBank/DDBJ databases">
        <title>A high-quality apple genome assembly.</title>
        <authorList>
            <person name="Hu J."/>
        </authorList>
    </citation>
    <scope>NUCLEOTIDE SEQUENCE [LARGE SCALE GENOMIC DNA]</scope>
    <source>
        <strain evidence="6">cv. HFTH1</strain>
        <tissue evidence="5">Young leaf</tissue>
    </source>
</reference>
<gene>
    <name evidence="5" type="ORF">DVH24_017420</name>
</gene>
<dbReference type="EMBL" id="RDQH01000336">
    <property type="protein sequence ID" value="RXH86367.1"/>
    <property type="molecule type" value="Genomic_DNA"/>
</dbReference>
<sequence>MTPLSGNGGVQLPGGQKQRVTIVVAHRLTTIKNTDAIAVVKNGVAAAKGSHEFLMKIGDGACASFVALHTSSM</sequence>
<dbReference type="InterPro" id="IPR027417">
    <property type="entry name" value="P-loop_NTPase"/>
</dbReference>
<evidence type="ECO:0008006" key="7">
    <source>
        <dbReference type="Google" id="ProtNLM"/>
    </source>
</evidence>
<evidence type="ECO:0000256" key="4">
    <source>
        <dbReference type="ARBA" id="ARBA00023180"/>
    </source>
</evidence>
<keyword evidence="6" id="KW-1185">Reference proteome</keyword>
<dbReference type="SMR" id="A0A498IVX8"/>
<keyword evidence="2" id="KW-0813">Transport</keyword>
<dbReference type="PANTHER" id="PTHR43394">
    <property type="entry name" value="ATP-DEPENDENT PERMEASE MDL1, MITOCHONDRIAL"/>
    <property type="match status" value="1"/>
</dbReference>
<dbReference type="Gramene" id="mRNA:MD10G0225600">
    <property type="protein sequence ID" value="CDS:MD10G0225600.1"/>
    <property type="gene ID" value="MD10G0225600"/>
</dbReference>
<accession>A0A498IVX8</accession>
<dbReference type="SUPFAM" id="SSF52540">
    <property type="entry name" value="P-loop containing nucleoside triphosphate hydrolases"/>
    <property type="match status" value="1"/>
</dbReference>
<dbReference type="GO" id="GO:0090374">
    <property type="term" value="P:oligopeptide export from mitochondrion"/>
    <property type="evidence" value="ECO:0007669"/>
    <property type="project" value="TreeGrafter"/>
</dbReference>
<keyword evidence="3" id="KW-0677">Repeat</keyword>
<proteinExistence type="inferred from homology"/>
<evidence type="ECO:0000256" key="3">
    <source>
        <dbReference type="ARBA" id="ARBA00022737"/>
    </source>
</evidence>
<dbReference type="AlphaFoldDB" id="A0A498IVX8"/>
<comment type="caution">
    <text evidence="5">The sequence shown here is derived from an EMBL/GenBank/DDBJ whole genome shotgun (WGS) entry which is preliminary data.</text>
</comment>
<dbReference type="Gene3D" id="3.40.50.300">
    <property type="entry name" value="P-loop containing nucleotide triphosphate hydrolases"/>
    <property type="match status" value="1"/>
</dbReference>
<keyword evidence="4" id="KW-0325">Glycoprotein</keyword>
<evidence type="ECO:0000256" key="1">
    <source>
        <dbReference type="ARBA" id="ARBA00007577"/>
    </source>
</evidence>
<dbReference type="Proteomes" id="UP000290289">
    <property type="component" value="Chromosome 10"/>
</dbReference>
<organism evidence="5 6">
    <name type="scientific">Malus domestica</name>
    <name type="common">Apple</name>
    <name type="synonym">Pyrus malus</name>
    <dbReference type="NCBI Taxonomy" id="3750"/>
    <lineage>
        <taxon>Eukaryota</taxon>
        <taxon>Viridiplantae</taxon>
        <taxon>Streptophyta</taxon>
        <taxon>Embryophyta</taxon>
        <taxon>Tracheophyta</taxon>
        <taxon>Spermatophyta</taxon>
        <taxon>Magnoliopsida</taxon>
        <taxon>eudicotyledons</taxon>
        <taxon>Gunneridae</taxon>
        <taxon>Pentapetalae</taxon>
        <taxon>rosids</taxon>
        <taxon>fabids</taxon>
        <taxon>Rosales</taxon>
        <taxon>Rosaceae</taxon>
        <taxon>Amygdaloideae</taxon>
        <taxon>Maleae</taxon>
        <taxon>Malus</taxon>
    </lineage>
</organism>
<dbReference type="InterPro" id="IPR039421">
    <property type="entry name" value="Type_1_exporter"/>
</dbReference>
<evidence type="ECO:0000313" key="5">
    <source>
        <dbReference type="EMBL" id="RXH86367.1"/>
    </source>
</evidence>
<evidence type="ECO:0000256" key="2">
    <source>
        <dbReference type="ARBA" id="ARBA00022448"/>
    </source>
</evidence>
<dbReference type="PANTHER" id="PTHR43394:SF16">
    <property type="entry name" value="ABC TRANSPORTER B FAMILY MEMBER 4-LIKE ISOFORM X1"/>
    <property type="match status" value="1"/>
</dbReference>
<dbReference type="GO" id="GO:0015421">
    <property type="term" value="F:ABC-type oligopeptide transporter activity"/>
    <property type="evidence" value="ECO:0007669"/>
    <property type="project" value="TreeGrafter"/>
</dbReference>
<comment type="similarity">
    <text evidence="1">Belongs to the ABC transporter superfamily. ABCB family. Multidrug resistance exporter (TC 3.A.1.201) subfamily.</text>
</comment>
<dbReference type="GO" id="GO:0005743">
    <property type="term" value="C:mitochondrial inner membrane"/>
    <property type="evidence" value="ECO:0007669"/>
    <property type="project" value="TreeGrafter"/>
</dbReference>